<dbReference type="PROSITE" id="PS50850">
    <property type="entry name" value="MFS"/>
    <property type="match status" value="1"/>
</dbReference>
<feature type="transmembrane region" description="Helical" evidence="1">
    <location>
        <begin position="295"/>
        <end position="314"/>
    </location>
</feature>
<dbReference type="GO" id="GO:0008643">
    <property type="term" value="P:carbohydrate transport"/>
    <property type="evidence" value="ECO:0007669"/>
    <property type="project" value="InterPro"/>
</dbReference>
<dbReference type="EMBL" id="LAZR01027213">
    <property type="protein sequence ID" value="KKL66412.1"/>
    <property type="molecule type" value="Genomic_DNA"/>
</dbReference>
<dbReference type="GO" id="GO:0015293">
    <property type="term" value="F:symporter activity"/>
    <property type="evidence" value="ECO:0007669"/>
    <property type="project" value="InterPro"/>
</dbReference>
<feature type="transmembrane region" description="Helical" evidence="1">
    <location>
        <begin position="407"/>
        <end position="431"/>
    </location>
</feature>
<proteinExistence type="predicted"/>
<feature type="non-terminal residue" evidence="3">
    <location>
        <position position="1"/>
    </location>
</feature>
<feature type="transmembrane region" description="Helical" evidence="1">
    <location>
        <begin position="263"/>
        <end position="283"/>
    </location>
</feature>
<feature type="transmembrane region" description="Helical" evidence="1">
    <location>
        <begin position="64"/>
        <end position="83"/>
    </location>
</feature>
<accession>A0A0F9GTJ2</accession>
<comment type="caution">
    <text evidence="3">The sequence shown here is derived from an EMBL/GenBank/DDBJ whole genome shotgun (WGS) entry which is preliminary data.</text>
</comment>
<feature type="domain" description="Major facilitator superfamily (MFS) profile" evidence="2">
    <location>
        <begin position="1"/>
        <end position="202"/>
    </location>
</feature>
<dbReference type="PANTHER" id="PTHR11328:SF24">
    <property type="entry name" value="MAJOR FACILITATOR SUPERFAMILY (MFS) PROFILE DOMAIN-CONTAINING PROTEIN"/>
    <property type="match status" value="1"/>
</dbReference>
<keyword evidence="1" id="KW-0472">Membrane</keyword>
<feature type="transmembrane region" description="Helical" evidence="1">
    <location>
        <begin position="89"/>
        <end position="108"/>
    </location>
</feature>
<sequence>PDQLTYQAFTIYVFTFYFAVVGLTMAEIWIGFILWGFWNMINDPLLGALSERTKQKGKLGKRKLYLIISFIPLSLMMILLYTVPANFELIYFIFIIFAFEFFYTMFSVNTNAVFPEMFPTEKQRASVNIFIKAFTMIAVILASIVPTFVVSPLVPSLDPLDPGYSAEVASIKSMYITAGLILFVIVVIMAILFIFFSVDEKEEKITDFEKRPKFFESLKLTFSNRTFLKFTLGNMLIWYCFNVLLTVFPLYAVEVLGISEDAMMIGIILMIALLSAAIFQPVQSKIRSKVGTRKGLMIGLAIWIITLFPLIFLSNNEMSSILAMIIFFTIGFGLSAALFHIDLIHGDVIDQDALKFGVRRAASYYGVNAFIHRFSTVLGITTIALIFSGTGWSSYESIVADPAIRELGLKALIFVFPAIALLGAIICFRFYDLHGEKLENMRHQLEEHPELKPR</sequence>
<keyword evidence="1" id="KW-0812">Transmembrane</keyword>
<dbReference type="SUPFAM" id="SSF103473">
    <property type="entry name" value="MFS general substrate transporter"/>
    <property type="match status" value="1"/>
</dbReference>
<feature type="transmembrane region" description="Helical" evidence="1">
    <location>
        <begin position="227"/>
        <end position="251"/>
    </location>
</feature>
<evidence type="ECO:0000256" key="1">
    <source>
        <dbReference type="SAM" id="Phobius"/>
    </source>
</evidence>
<feature type="transmembrane region" description="Helical" evidence="1">
    <location>
        <begin position="320"/>
        <end position="341"/>
    </location>
</feature>
<evidence type="ECO:0000259" key="2">
    <source>
        <dbReference type="PROSITE" id="PS50850"/>
    </source>
</evidence>
<dbReference type="PANTHER" id="PTHR11328">
    <property type="entry name" value="MAJOR FACILITATOR SUPERFAMILY DOMAIN-CONTAINING PROTEIN"/>
    <property type="match status" value="1"/>
</dbReference>
<dbReference type="Pfam" id="PF13347">
    <property type="entry name" value="MFS_2"/>
    <property type="match status" value="1"/>
</dbReference>
<dbReference type="InterPro" id="IPR036259">
    <property type="entry name" value="MFS_trans_sf"/>
</dbReference>
<keyword evidence="1" id="KW-1133">Transmembrane helix</keyword>
<evidence type="ECO:0000313" key="3">
    <source>
        <dbReference type="EMBL" id="KKL66412.1"/>
    </source>
</evidence>
<protein>
    <recommendedName>
        <fullName evidence="2">Major facilitator superfamily (MFS) profile domain-containing protein</fullName>
    </recommendedName>
</protein>
<dbReference type="GO" id="GO:0005886">
    <property type="term" value="C:plasma membrane"/>
    <property type="evidence" value="ECO:0007669"/>
    <property type="project" value="TreeGrafter"/>
</dbReference>
<feature type="transmembrane region" description="Helical" evidence="1">
    <location>
        <begin position="129"/>
        <end position="154"/>
    </location>
</feature>
<dbReference type="InterPro" id="IPR020846">
    <property type="entry name" value="MFS_dom"/>
</dbReference>
<organism evidence="3">
    <name type="scientific">marine sediment metagenome</name>
    <dbReference type="NCBI Taxonomy" id="412755"/>
    <lineage>
        <taxon>unclassified sequences</taxon>
        <taxon>metagenomes</taxon>
        <taxon>ecological metagenomes</taxon>
    </lineage>
</organism>
<name>A0A0F9GTJ2_9ZZZZ</name>
<dbReference type="AlphaFoldDB" id="A0A0F9GTJ2"/>
<dbReference type="InterPro" id="IPR039672">
    <property type="entry name" value="MFS_2"/>
</dbReference>
<feature type="transmembrane region" description="Helical" evidence="1">
    <location>
        <begin position="362"/>
        <end position="387"/>
    </location>
</feature>
<feature type="transmembrane region" description="Helical" evidence="1">
    <location>
        <begin position="174"/>
        <end position="196"/>
    </location>
</feature>
<gene>
    <name evidence="3" type="ORF">LCGC14_2145250</name>
</gene>
<dbReference type="Gene3D" id="1.20.1250.20">
    <property type="entry name" value="MFS general substrate transporter like domains"/>
    <property type="match status" value="2"/>
</dbReference>
<feature type="transmembrane region" description="Helical" evidence="1">
    <location>
        <begin position="12"/>
        <end position="38"/>
    </location>
</feature>
<reference evidence="3" key="1">
    <citation type="journal article" date="2015" name="Nature">
        <title>Complex archaea that bridge the gap between prokaryotes and eukaryotes.</title>
        <authorList>
            <person name="Spang A."/>
            <person name="Saw J.H."/>
            <person name="Jorgensen S.L."/>
            <person name="Zaremba-Niedzwiedzka K."/>
            <person name="Martijn J."/>
            <person name="Lind A.E."/>
            <person name="van Eijk R."/>
            <person name="Schleper C."/>
            <person name="Guy L."/>
            <person name="Ettema T.J."/>
        </authorList>
    </citation>
    <scope>NUCLEOTIDE SEQUENCE</scope>
</reference>